<feature type="region of interest" description="RNA binding" evidence="5">
    <location>
        <begin position="246"/>
        <end position="252"/>
    </location>
</feature>
<dbReference type="NCBIfam" id="TIGR00449">
    <property type="entry name" value="tgt_general"/>
    <property type="match status" value="1"/>
</dbReference>
<accession>A0ABT2YBP3</accession>
<comment type="subunit">
    <text evidence="5">Homodimer. Within each dimer, one monomer is responsible for RNA recognition and catalysis, while the other monomer binds to the replacement base PreQ1.</text>
</comment>
<keyword evidence="2 5" id="KW-0808">Transferase</keyword>
<feature type="active site" description="Nucleophile" evidence="5">
    <location>
        <position position="265"/>
    </location>
</feature>
<dbReference type="InterPro" id="IPR036511">
    <property type="entry name" value="TGT-like_sf"/>
</dbReference>
<dbReference type="Pfam" id="PF01702">
    <property type="entry name" value="TGT"/>
    <property type="match status" value="1"/>
</dbReference>
<proteinExistence type="inferred from homology"/>
<name>A0ABT2YBP3_9MOLU</name>
<dbReference type="SUPFAM" id="SSF51713">
    <property type="entry name" value="tRNA-guanine transglycosylase"/>
    <property type="match status" value="1"/>
</dbReference>
<comment type="function">
    <text evidence="5">Catalyzes the base-exchange of a guanine (G) residue with the queuine precursor 7-aminomethyl-7-deazaguanine (PreQ1) at position 34 (anticodon wobble position) in tRNAs with GU(N) anticodons (tRNA-Asp, -Asn, -His and -Tyr). Catalysis occurs through a double-displacement mechanism. The nucleophile active site attacks the C1' of nucleotide 34 to detach the guanine base from the RNA, forming a covalent enzyme-RNA intermediate. The proton acceptor active site deprotonates the incoming PreQ1, allowing a nucleophilic attack on the C1' of the ribose to form the product. After dissociation, two additional enzymatic reactions on the tRNA convert PreQ1 to queuine (Q), resulting in the hypermodified nucleoside queuosine (7-(((4,5-cis-dihydroxy-2-cyclopenten-1-yl)amino)methyl)-7-deazaguanosine).</text>
</comment>
<dbReference type="InterPro" id="IPR050076">
    <property type="entry name" value="ArchSynthase1/Queuine_TRR"/>
</dbReference>
<gene>
    <name evidence="5 7" type="primary">tgt</name>
    <name evidence="7" type="ORF">N7548_04730</name>
</gene>
<dbReference type="PANTHER" id="PTHR46499">
    <property type="entry name" value="QUEUINE TRNA-RIBOSYLTRANSFERASE"/>
    <property type="match status" value="1"/>
</dbReference>
<feature type="binding site" evidence="5">
    <location>
        <begin position="93"/>
        <end position="97"/>
    </location>
    <ligand>
        <name>substrate</name>
    </ligand>
</feature>
<keyword evidence="3 5" id="KW-0819">tRNA processing</keyword>
<dbReference type="EMBL" id="JAOVQM010000003">
    <property type="protein sequence ID" value="MCV2232128.1"/>
    <property type="molecule type" value="Genomic_DNA"/>
</dbReference>
<evidence type="ECO:0000256" key="5">
    <source>
        <dbReference type="HAMAP-Rule" id="MF_00168"/>
    </source>
</evidence>
<feature type="region of interest" description="RNA binding; important for wobble base 34 recognition" evidence="5">
    <location>
        <begin position="270"/>
        <end position="274"/>
    </location>
</feature>
<dbReference type="PANTHER" id="PTHR46499:SF1">
    <property type="entry name" value="QUEUINE TRNA-RIBOSYLTRANSFERASE"/>
    <property type="match status" value="1"/>
</dbReference>
<feature type="binding site" evidence="5">
    <location>
        <position position="215"/>
    </location>
    <ligand>
        <name>substrate</name>
    </ligand>
</feature>
<evidence type="ECO:0000259" key="6">
    <source>
        <dbReference type="Pfam" id="PF01702"/>
    </source>
</evidence>
<keyword evidence="1 5" id="KW-0328">Glycosyltransferase</keyword>
<evidence type="ECO:0000256" key="3">
    <source>
        <dbReference type="ARBA" id="ARBA00022694"/>
    </source>
</evidence>
<dbReference type="HAMAP" id="MF_00168">
    <property type="entry name" value="Q_tRNA_Tgt"/>
    <property type="match status" value="1"/>
</dbReference>
<dbReference type="NCBIfam" id="TIGR00430">
    <property type="entry name" value="Q_tRNA_tgt"/>
    <property type="match status" value="1"/>
</dbReference>
<protein>
    <recommendedName>
        <fullName evidence="5">Queuine tRNA-ribosyltransferase</fullName>
        <ecNumber evidence="5">2.4.2.29</ecNumber>
    </recommendedName>
    <alternativeName>
        <fullName evidence="5">Guanine insertion enzyme</fullName>
    </alternativeName>
    <alternativeName>
        <fullName evidence="5">tRNA-guanine transglycosylase</fullName>
    </alternativeName>
</protein>
<feature type="domain" description="tRNA-guanine(15) transglycosylase-like" evidence="6">
    <location>
        <begin position="14"/>
        <end position="365"/>
    </location>
</feature>
<evidence type="ECO:0000256" key="2">
    <source>
        <dbReference type="ARBA" id="ARBA00022679"/>
    </source>
</evidence>
<feature type="active site" description="Proton acceptor" evidence="5">
    <location>
        <position position="93"/>
    </location>
</feature>
<dbReference type="InterPro" id="IPR004803">
    <property type="entry name" value="TGT"/>
</dbReference>
<sequence length="369" mass="42026">MAIRFELLHTCKQSGARYGLLHTPHGTFETPIFMPVGTLATVKTLTPEEIKEVSDGLILGNTYHLWLQPGEDIVKAHGGIRGFMHWDGALLTDSGGFQVFSLTDMRKIKEEGVYFKHHKSGESLFLSPEKAIEIQEKLGADIIMSFDECPPHDASYEYTRDSLARTLRWAERGKKALTTDQALFGIVQGGLYDDLRLESAKKLIEMDFPGYSIGGLSVGESKSEMYRILDLLNPVMPKDKPRYLMGVGSPDDLVEGVIRGVDMFDCVLPTRNARHGTAFTTTGKIQIRNKQFEWDMTSLDPNLQTPFSKYSKSYIRHLFKAEEILGMRIMTYQNLAFLKQLMKEIRQAILEDRLLDFKKEFFTRYGYLK</sequence>
<feature type="binding site" evidence="5">
    <location>
        <position position="147"/>
    </location>
    <ligand>
        <name>substrate</name>
    </ligand>
</feature>
<comment type="catalytic activity">
    <reaction evidence="5">
        <text>7-aminomethyl-7-carbaguanine + guanosine(34) in tRNA = 7-aminomethyl-7-carbaguanosine(34) in tRNA + guanine</text>
        <dbReference type="Rhea" id="RHEA:24104"/>
        <dbReference type="Rhea" id="RHEA-COMP:10341"/>
        <dbReference type="Rhea" id="RHEA-COMP:10342"/>
        <dbReference type="ChEBI" id="CHEBI:16235"/>
        <dbReference type="ChEBI" id="CHEBI:58703"/>
        <dbReference type="ChEBI" id="CHEBI:74269"/>
        <dbReference type="ChEBI" id="CHEBI:82833"/>
        <dbReference type="EC" id="2.4.2.29"/>
    </reaction>
</comment>
<comment type="caution">
    <text evidence="5">Lacks conserved residue(s) required for the propagation of feature annotation.</text>
</comment>
<evidence type="ECO:0000313" key="8">
    <source>
        <dbReference type="Proteomes" id="UP001177160"/>
    </source>
</evidence>
<dbReference type="Gene3D" id="3.20.20.105">
    <property type="entry name" value="Queuine tRNA-ribosyltransferase-like"/>
    <property type="match status" value="1"/>
</dbReference>
<comment type="caution">
    <text evidence="7">The sequence shown here is derived from an EMBL/GenBank/DDBJ whole genome shotgun (WGS) entry which is preliminary data.</text>
</comment>
<evidence type="ECO:0000256" key="1">
    <source>
        <dbReference type="ARBA" id="ARBA00022676"/>
    </source>
</evidence>
<dbReference type="EC" id="2.4.2.29" evidence="5"/>
<evidence type="ECO:0000313" key="7">
    <source>
        <dbReference type="EMBL" id="MCV2232128.1"/>
    </source>
</evidence>
<feature type="binding site" evidence="5">
    <location>
        <position position="188"/>
    </location>
    <ligand>
        <name>substrate</name>
    </ligand>
</feature>
<dbReference type="GO" id="GO:0016757">
    <property type="term" value="F:glycosyltransferase activity"/>
    <property type="evidence" value="ECO:0007669"/>
    <property type="project" value="UniProtKB-KW"/>
</dbReference>
<dbReference type="InterPro" id="IPR002616">
    <property type="entry name" value="tRNA_ribo_trans-like"/>
</dbReference>
<organism evidence="7 8">
    <name type="scientific">Paracholeplasma manati</name>
    <dbReference type="NCBI Taxonomy" id="591373"/>
    <lineage>
        <taxon>Bacteria</taxon>
        <taxon>Bacillati</taxon>
        <taxon>Mycoplasmatota</taxon>
        <taxon>Mollicutes</taxon>
        <taxon>Acholeplasmatales</taxon>
        <taxon>Acholeplasmataceae</taxon>
        <taxon>Paracholeplasma</taxon>
    </lineage>
</organism>
<dbReference type="Proteomes" id="UP001177160">
    <property type="component" value="Unassembled WGS sequence"/>
</dbReference>
<evidence type="ECO:0000256" key="4">
    <source>
        <dbReference type="ARBA" id="ARBA00022785"/>
    </source>
</evidence>
<comment type="similarity">
    <text evidence="5">Belongs to the queuine tRNA-ribosyltransferase family.</text>
</comment>
<keyword evidence="4 5" id="KW-0671">Queuosine biosynthesis</keyword>
<keyword evidence="8" id="KW-1185">Reference proteome</keyword>
<reference evidence="7" key="1">
    <citation type="submission" date="2022-09" db="EMBL/GenBank/DDBJ databases">
        <title>Novel Mycoplasma species identified in domestic and wild animals.</title>
        <authorList>
            <person name="Volokhov D.V."/>
            <person name="Furtak V.A."/>
            <person name="Zagorodnyaya T.A."/>
        </authorList>
    </citation>
    <scope>NUCLEOTIDE SEQUENCE</scope>
    <source>
        <strain evidence="7">Oakley</strain>
    </source>
</reference>
<comment type="pathway">
    <text evidence="5">tRNA modification; tRNA-queuosine biosynthesis.</text>
</comment>